<dbReference type="InterPro" id="IPR023780">
    <property type="entry name" value="Chromo_domain"/>
</dbReference>
<comment type="caution">
    <text evidence="2">The sequence shown here is derived from an EMBL/GenBank/DDBJ whole genome shotgun (WGS) entry which is preliminary data.</text>
</comment>
<evidence type="ECO:0000259" key="1">
    <source>
        <dbReference type="PROSITE" id="PS50013"/>
    </source>
</evidence>
<gene>
    <name evidence="2" type="ORF">F443_20581</name>
</gene>
<keyword evidence="3" id="KW-1185">Reference proteome</keyword>
<dbReference type="InterPro" id="IPR000953">
    <property type="entry name" value="Chromo/chromo_shadow_dom"/>
</dbReference>
<dbReference type="CDD" id="cd00024">
    <property type="entry name" value="CD_CSD"/>
    <property type="match status" value="1"/>
</dbReference>
<organism evidence="2 3">
    <name type="scientific">Phytophthora nicotianae P1569</name>
    <dbReference type="NCBI Taxonomy" id="1317065"/>
    <lineage>
        <taxon>Eukaryota</taxon>
        <taxon>Sar</taxon>
        <taxon>Stramenopiles</taxon>
        <taxon>Oomycota</taxon>
        <taxon>Peronosporomycetes</taxon>
        <taxon>Peronosporales</taxon>
        <taxon>Peronosporaceae</taxon>
        <taxon>Phytophthora</taxon>
    </lineage>
</organism>
<evidence type="ECO:0000313" key="2">
    <source>
        <dbReference type="EMBL" id="ETI32657.1"/>
    </source>
</evidence>
<feature type="domain" description="Chromo" evidence="1">
    <location>
        <begin position="21"/>
        <end position="80"/>
    </location>
</feature>
<dbReference type="PROSITE" id="PS50013">
    <property type="entry name" value="CHROMO_2"/>
    <property type="match status" value="1"/>
</dbReference>
<dbReference type="Proteomes" id="UP000018721">
    <property type="component" value="Unassembled WGS sequence"/>
</dbReference>
<dbReference type="EMBL" id="ANIZ01003606">
    <property type="protein sequence ID" value="ETI32657.1"/>
    <property type="molecule type" value="Genomic_DNA"/>
</dbReference>
<evidence type="ECO:0000313" key="3">
    <source>
        <dbReference type="Proteomes" id="UP000018721"/>
    </source>
</evidence>
<dbReference type="Pfam" id="PF00385">
    <property type="entry name" value="Chromo"/>
    <property type="match status" value="1"/>
</dbReference>
<name>V9E2W8_PHYNI</name>
<proteinExistence type="predicted"/>
<protein>
    <recommendedName>
        <fullName evidence="1">Chromo domain-containing protein</fullName>
    </recommendedName>
</protein>
<sequence length="80" mass="9180">MTGIYLPPPPPLGDARGLARWIVERIVGSEAPKTNRDQARLRIRYGGFPPHRDTWEPRNVLMEDVPQMVRAYEAQNRVQA</sequence>
<accession>V9E2W8</accession>
<reference evidence="2 3" key="1">
    <citation type="submission" date="2013-11" db="EMBL/GenBank/DDBJ databases">
        <title>The Genome Sequence of Phytophthora parasitica P1569.</title>
        <authorList>
            <consortium name="The Broad Institute Genomics Platform"/>
            <person name="Russ C."/>
            <person name="Tyler B."/>
            <person name="Panabieres F."/>
            <person name="Shan W."/>
            <person name="Tripathy S."/>
            <person name="Grunwald N."/>
            <person name="Machado M."/>
            <person name="Johnson C.S."/>
            <person name="Arredondo F."/>
            <person name="Hong C."/>
            <person name="Coffey M."/>
            <person name="Young S.K."/>
            <person name="Zeng Q."/>
            <person name="Gargeya S."/>
            <person name="Fitzgerald M."/>
            <person name="Abouelleil A."/>
            <person name="Alvarado L."/>
            <person name="Chapman S.B."/>
            <person name="Gainer-Dewar J."/>
            <person name="Goldberg J."/>
            <person name="Griggs A."/>
            <person name="Gujja S."/>
            <person name="Hansen M."/>
            <person name="Howarth C."/>
            <person name="Imamovic A."/>
            <person name="Ireland A."/>
            <person name="Larimer J."/>
            <person name="McCowan C."/>
            <person name="Murphy C."/>
            <person name="Pearson M."/>
            <person name="Poon T.W."/>
            <person name="Priest M."/>
            <person name="Roberts A."/>
            <person name="Saif S."/>
            <person name="Shea T."/>
            <person name="Sykes S."/>
            <person name="Wortman J."/>
            <person name="Nusbaum C."/>
            <person name="Birren B."/>
        </authorList>
    </citation>
    <scope>NUCLEOTIDE SEQUENCE [LARGE SCALE GENOMIC DNA]</scope>
    <source>
        <strain evidence="2 3">P1569</strain>
    </source>
</reference>
<dbReference type="Gene3D" id="2.40.50.40">
    <property type="match status" value="1"/>
</dbReference>
<dbReference type="AlphaFoldDB" id="V9E2W8"/>
<dbReference type="HOGENOM" id="CLU_2517570_0_0_1"/>
<dbReference type="SUPFAM" id="SSF54160">
    <property type="entry name" value="Chromo domain-like"/>
    <property type="match status" value="1"/>
</dbReference>
<dbReference type="InterPro" id="IPR016197">
    <property type="entry name" value="Chromo-like_dom_sf"/>
</dbReference>